<evidence type="ECO:0000256" key="7">
    <source>
        <dbReference type="ARBA" id="ARBA00022985"/>
    </source>
</evidence>
<feature type="domain" description="EamA" evidence="12">
    <location>
        <begin position="141"/>
        <end position="275"/>
    </location>
</feature>
<proteinExistence type="predicted"/>
<feature type="transmembrane region" description="Helical" evidence="11">
    <location>
        <begin position="170"/>
        <end position="190"/>
    </location>
</feature>
<dbReference type="GO" id="GO:0022857">
    <property type="term" value="F:transmembrane transporter activity"/>
    <property type="evidence" value="ECO:0007669"/>
    <property type="project" value="InterPro"/>
</dbReference>
<dbReference type="Proteomes" id="UP000663912">
    <property type="component" value="Chromosome 1"/>
</dbReference>
<feature type="transmembrane region" description="Helical" evidence="11">
    <location>
        <begin position="33"/>
        <end position="51"/>
    </location>
</feature>
<dbReference type="Proteomes" id="UP000822331">
    <property type="component" value="Unassembled WGS sequence"/>
</dbReference>
<dbReference type="PANTHER" id="PTHR30561:SF9">
    <property type="entry name" value="4-AMINO-4-DEOXY-L-ARABINOSE-PHOSPHOUNDECAPRENOL FLIPPASE SUBUNIT ARNF-RELATED"/>
    <property type="match status" value="1"/>
</dbReference>
<dbReference type="InterPro" id="IPR037185">
    <property type="entry name" value="EmrE-like"/>
</dbReference>
<feature type="transmembrane region" description="Helical" evidence="11">
    <location>
        <begin position="58"/>
        <end position="81"/>
    </location>
</feature>
<evidence type="ECO:0000256" key="2">
    <source>
        <dbReference type="ARBA" id="ARBA00022475"/>
    </source>
</evidence>
<keyword evidence="7" id="KW-0448">Lipopolysaccharide biosynthesis</keyword>
<name>A0AAE7R835_9HYPH</name>
<evidence type="ECO:0000256" key="9">
    <source>
        <dbReference type="ARBA" id="ARBA00023098"/>
    </source>
</evidence>
<keyword evidence="9" id="KW-0443">Lipid metabolism</keyword>
<feature type="transmembrane region" description="Helical" evidence="11">
    <location>
        <begin position="115"/>
        <end position="134"/>
    </location>
</feature>
<keyword evidence="6 11" id="KW-0812">Transmembrane</keyword>
<dbReference type="EMBL" id="CP049206">
    <property type="protein sequence ID" value="QTG01382.1"/>
    <property type="molecule type" value="Genomic_DNA"/>
</dbReference>
<dbReference type="SUPFAM" id="SSF103481">
    <property type="entry name" value="Multidrug resistance efflux transporter EmrE"/>
    <property type="match status" value="2"/>
</dbReference>
<dbReference type="PANTHER" id="PTHR30561">
    <property type="entry name" value="SMR FAMILY PROTON-DEPENDENT DRUG EFFLUX TRANSPORTER SUGE"/>
    <property type="match status" value="1"/>
</dbReference>
<dbReference type="Pfam" id="PF00892">
    <property type="entry name" value="EamA"/>
    <property type="match status" value="2"/>
</dbReference>
<dbReference type="GO" id="GO:0005886">
    <property type="term" value="C:plasma membrane"/>
    <property type="evidence" value="ECO:0007669"/>
    <property type="project" value="UniProtKB-SubCell"/>
</dbReference>
<evidence type="ECO:0000256" key="10">
    <source>
        <dbReference type="ARBA" id="ARBA00023136"/>
    </source>
</evidence>
<evidence type="ECO:0000256" key="4">
    <source>
        <dbReference type="ARBA" id="ARBA00022519"/>
    </source>
</evidence>
<comment type="subcellular location">
    <subcellularLocation>
        <location evidence="1">Cell membrane</location>
        <topology evidence="1">Multi-pass membrane protein</topology>
    </subcellularLocation>
</comment>
<organism evidence="14 15">
    <name type="scientific">Agrobacterium rubi</name>
    <dbReference type="NCBI Taxonomy" id="28099"/>
    <lineage>
        <taxon>Bacteria</taxon>
        <taxon>Pseudomonadati</taxon>
        <taxon>Pseudomonadota</taxon>
        <taxon>Alphaproteobacteria</taxon>
        <taxon>Hyphomicrobiales</taxon>
        <taxon>Rhizobiaceae</taxon>
        <taxon>Rhizobium/Agrobacterium group</taxon>
        <taxon>Agrobacterium</taxon>
    </lineage>
</organism>
<protein>
    <submittedName>
        <fullName evidence="14">EamA family transporter</fullName>
    </submittedName>
</protein>
<evidence type="ECO:0000256" key="8">
    <source>
        <dbReference type="ARBA" id="ARBA00022989"/>
    </source>
</evidence>
<dbReference type="InterPro" id="IPR000390">
    <property type="entry name" value="Small_drug/metabolite_transptr"/>
</dbReference>
<evidence type="ECO:0000256" key="3">
    <source>
        <dbReference type="ARBA" id="ARBA00022516"/>
    </source>
</evidence>
<evidence type="ECO:0000256" key="6">
    <source>
        <dbReference type="ARBA" id="ARBA00022692"/>
    </source>
</evidence>
<evidence type="ECO:0000313" key="16">
    <source>
        <dbReference type="Proteomes" id="UP000822331"/>
    </source>
</evidence>
<evidence type="ECO:0000313" key="15">
    <source>
        <dbReference type="Proteomes" id="UP000663912"/>
    </source>
</evidence>
<feature type="transmembrane region" description="Helical" evidence="11">
    <location>
        <begin position="205"/>
        <end position="224"/>
    </location>
</feature>
<reference evidence="14" key="2">
    <citation type="submission" date="2020-02" db="EMBL/GenBank/DDBJ databases">
        <title>Unexpected conservation and global transmission of agrobacterial virulence plasmids.</title>
        <authorList>
            <person name="Weisberg A.J."/>
            <person name="Davis E.W. II"/>
            <person name="Tabima J.R."/>
            <person name="Belcher M.S."/>
            <person name="Miller M."/>
            <person name="Kuo C.-H."/>
            <person name="Loper J.E."/>
            <person name="Grunwald N.J."/>
            <person name="Putnam M.L."/>
            <person name="Chang J.H."/>
        </authorList>
    </citation>
    <scope>NUCLEOTIDE SEQUENCE</scope>
    <source>
        <strain evidence="14">W2/73</strain>
    </source>
</reference>
<dbReference type="KEGG" id="arui:G6M88_13720"/>
<evidence type="ECO:0000259" key="12">
    <source>
        <dbReference type="Pfam" id="PF00892"/>
    </source>
</evidence>
<feature type="transmembrane region" description="Helical" evidence="11">
    <location>
        <begin position="231"/>
        <end position="253"/>
    </location>
</feature>
<dbReference type="Gene3D" id="1.10.3730.20">
    <property type="match status" value="2"/>
</dbReference>
<evidence type="ECO:0000256" key="1">
    <source>
        <dbReference type="ARBA" id="ARBA00004651"/>
    </source>
</evidence>
<evidence type="ECO:0000256" key="11">
    <source>
        <dbReference type="SAM" id="Phobius"/>
    </source>
</evidence>
<dbReference type="RefSeq" id="WP_065701197.1">
    <property type="nucleotide sequence ID" value="NZ_CP049206.1"/>
</dbReference>
<keyword evidence="16" id="KW-1185">Reference proteome</keyword>
<evidence type="ECO:0000313" key="13">
    <source>
        <dbReference type="EMBL" id="NTF36301.1"/>
    </source>
</evidence>
<feature type="transmembrane region" description="Helical" evidence="11">
    <location>
        <begin position="259"/>
        <end position="277"/>
    </location>
</feature>
<dbReference type="InterPro" id="IPR000620">
    <property type="entry name" value="EamA_dom"/>
</dbReference>
<feature type="domain" description="EamA" evidence="12">
    <location>
        <begin position="6"/>
        <end position="130"/>
    </location>
</feature>
<keyword evidence="2" id="KW-1003">Cell membrane</keyword>
<dbReference type="AlphaFoldDB" id="A0AAE7R835"/>
<keyword evidence="8 11" id="KW-1133">Transmembrane helix</keyword>
<gene>
    <name evidence="13" type="ORF">G6L72_06165</name>
    <name evidence="14" type="ORF">G6M88_13720</name>
</gene>
<feature type="transmembrane region" description="Helical" evidence="11">
    <location>
        <begin position="140"/>
        <end position="158"/>
    </location>
</feature>
<accession>A0AAE7R835</accession>
<dbReference type="EMBL" id="JAAMCP010000004">
    <property type="protein sequence ID" value="NTF36301.1"/>
    <property type="molecule type" value="Genomic_DNA"/>
</dbReference>
<keyword evidence="5" id="KW-0441">Lipid A biosynthesis</keyword>
<keyword evidence="10 11" id="KW-0472">Membrane</keyword>
<keyword evidence="4" id="KW-0997">Cell inner membrane</keyword>
<feature type="transmembrane region" description="Helical" evidence="11">
    <location>
        <begin position="87"/>
        <end position="108"/>
    </location>
</feature>
<evidence type="ECO:0000313" key="14">
    <source>
        <dbReference type="EMBL" id="QTG01382.1"/>
    </source>
</evidence>
<sequence length="278" mass="29278">MSIDVLLLVLLGALLHASWNALVKSGTDKALDATLIAAGAAVCSIPFLPFVPLPGIAALPFLLVSAILQFTYFRLVAAAYTAGDIGLVYPIMRGVAPLIVAASSNLFLGESLSPAALCGIAVISAGILTLAFEARHGGRHAILLALANSVFIAGYTFVDGIGARLSASSISYTLWMSLMPPVLLFTWALYRRGWAPVSHHVRRNWWRGLAGGAGSIISYGLALWAMTKAPVAVVAALRETSILFAVIISVLILKEKASIWRYVAGAIIALGVLIMRLG</sequence>
<reference evidence="13 16" key="1">
    <citation type="journal article" date="2020" name="Science">
        <title>Unexpected conservation and global transmission of agrobacterial virulence plasmids.</title>
        <authorList>
            <person name="Weisberg A.J."/>
            <person name="Davis E.W. 2nd"/>
            <person name="Tabima J."/>
            <person name="Belcher M.S."/>
            <person name="Miller M."/>
            <person name="Kuo C.H."/>
            <person name="Loper J.E."/>
            <person name="Grunwald N.J."/>
            <person name="Putnam M.L."/>
            <person name="Chang J.H."/>
        </authorList>
    </citation>
    <scope>NUCLEOTIDE SEQUENCE [LARGE SCALE GENOMIC DNA]</scope>
    <source>
        <strain evidence="13 16">A19/93</strain>
    </source>
</reference>
<evidence type="ECO:0000256" key="5">
    <source>
        <dbReference type="ARBA" id="ARBA00022556"/>
    </source>
</evidence>
<keyword evidence="3" id="KW-0444">Lipid biosynthesis</keyword>
<dbReference type="GO" id="GO:0009245">
    <property type="term" value="P:lipid A biosynthetic process"/>
    <property type="evidence" value="ECO:0007669"/>
    <property type="project" value="UniProtKB-KW"/>
</dbReference>
<dbReference type="GO" id="GO:0009103">
    <property type="term" value="P:lipopolysaccharide biosynthetic process"/>
    <property type="evidence" value="ECO:0007669"/>
    <property type="project" value="UniProtKB-KW"/>
</dbReference>